<dbReference type="InterPro" id="IPR006785">
    <property type="entry name" value="Pex14_N"/>
</dbReference>
<comment type="function">
    <text evidence="7">Component of the PEX13-PEX14 docking complex, a translocon channel that specifically mediates the import of peroxisomal cargo proteins bound to PEX5 receptor. The PEX13-PEX14 docking complex forms a large import pore which can be opened to a diameter of about 9 nm. Mechanistically, PEX5 receptor along with cargo proteins associates with the PEX14 subunit of the PEX13-PEX14 docking complex in the cytosol, leading to the insertion of the receptor into the organelle membrane with the concomitant translocation of the cargo into the peroxisome matrix.</text>
</comment>
<feature type="compositionally biased region" description="Polar residues" evidence="8">
    <location>
        <begin position="94"/>
        <end position="110"/>
    </location>
</feature>
<organism evidence="10 11">
    <name type="scientific">Patellaria atrata CBS 101060</name>
    <dbReference type="NCBI Taxonomy" id="1346257"/>
    <lineage>
        <taxon>Eukaryota</taxon>
        <taxon>Fungi</taxon>
        <taxon>Dikarya</taxon>
        <taxon>Ascomycota</taxon>
        <taxon>Pezizomycotina</taxon>
        <taxon>Dothideomycetes</taxon>
        <taxon>Dothideomycetes incertae sedis</taxon>
        <taxon>Patellariales</taxon>
        <taxon>Patellariaceae</taxon>
        <taxon>Patellaria</taxon>
    </lineage>
</organism>
<dbReference type="GO" id="GO:0016560">
    <property type="term" value="P:protein import into peroxisome matrix, docking"/>
    <property type="evidence" value="ECO:0007669"/>
    <property type="project" value="UniProtKB-UniRule"/>
</dbReference>
<evidence type="ECO:0000256" key="7">
    <source>
        <dbReference type="RuleBase" id="RU367032"/>
    </source>
</evidence>
<name>A0A9P4VRT4_9PEZI</name>
<evidence type="ECO:0000259" key="9">
    <source>
        <dbReference type="Pfam" id="PF04695"/>
    </source>
</evidence>
<feature type="domain" description="Peroxisome membrane anchor protein Pex14p N-terminal" evidence="9">
    <location>
        <begin position="50"/>
        <end position="91"/>
    </location>
</feature>
<dbReference type="GO" id="GO:1990429">
    <property type="term" value="C:peroxisomal importomer complex"/>
    <property type="evidence" value="ECO:0007669"/>
    <property type="project" value="TreeGrafter"/>
</dbReference>
<comment type="caution">
    <text evidence="10">The sequence shown here is derived from an EMBL/GenBank/DDBJ whole genome shotgun (WGS) entry which is preliminary data.</text>
</comment>
<proteinExistence type="inferred from homology"/>
<feature type="region of interest" description="Disordered" evidence="8">
    <location>
        <begin position="1"/>
        <end position="53"/>
    </location>
</feature>
<dbReference type="PANTHER" id="PTHR23058:SF5">
    <property type="entry name" value="PEROXISOMAL MEMBRANE PROTEIN PEX14"/>
    <property type="match status" value="1"/>
</dbReference>
<evidence type="ECO:0000256" key="2">
    <source>
        <dbReference type="ARBA" id="ARBA00023010"/>
    </source>
</evidence>
<evidence type="ECO:0000256" key="1">
    <source>
        <dbReference type="ARBA" id="ARBA00005443"/>
    </source>
</evidence>
<dbReference type="AlphaFoldDB" id="A0A9P4VRT4"/>
<gene>
    <name evidence="10" type="ORF">M501DRAFT_1003160</name>
</gene>
<reference evidence="10" key="1">
    <citation type="journal article" date="2020" name="Stud. Mycol.">
        <title>101 Dothideomycetes genomes: a test case for predicting lifestyles and emergence of pathogens.</title>
        <authorList>
            <person name="Haridas S."/>
            <person name="Albert R."/>
            <person name="Binder M."/>
            <person name="Bloem J."/>
            <person name="Labutti K."/>
            <person name="Salamov A."/>
            <person name="Andreopoulos B."/>
            <person name="Baker S."/>
            <person name="Barry K."/>
            <person name="Bills G."/>
            <person name="Bluhm B."/>
            <person name="Cannon C."/>
            <person name="Castanera R."/>
            <person name="Culley D."/>
            <person name="Daum C."/>
            <person name="Ezra D."/>
            <person name="Gonzalez J."/>
            <person name="Henrissat B."/>
            <person name="Kuo A."/>
            <person name="Liang C."/>
            <person name="Lipzen A."/>
            <person name="Lutzoni F."/>
            <person name="Magnuson J."/>
            <person name="Mondo S."/>
            <person name="Nolan M."/>
            <person name="Ohm R."/>
            <person name="Pangilinan J."/>
            <person name="Park H.-J."/>
            <person name="Ramirez L."/>
            <person name="Alfaro M."/>
            <person name="Sun H."/>
            <person name="Tritt A."/>
            <person name="Yoshinaga Y."/>
            <person name="Zwiers L.-H."/>
            <person name="Turgeon B."/>
            <person name="Goodwin S."/>
            <person name="Spatafora J."/>
            <person name="Crous P."/>
            <person name="Grigoriev I."/>
        </authorList>
    </citation>
    <scope>NUCLEOTIDE SEQUENCE</scope>
    <source>
        <strain evidence="10">CBS 101060</strain>
    </source>
</reference>
<keyword evidence="7" id="KW-0813">Transport</keyword>
<comment type="similarity">
    <text evidence="1 7">Belongs to the peroxin-14 family.</text>
</comment>
<evidence type="ECO:0000313" key="10">
    <source>
        <dbReference type="EMBL" id="KAF2839715.1"/>
    </source>
</evidence>
<protein>
    <recommendedName>
        <fullName evidence="4 7">Peroxisomal membrane protein PEX14</fullName>
    </recommendedName>
    <alternativeName>
        <fullName evidence="5 7">Peroxin-14</fullName>
    </alternativeName>
</protein>
<dbReference type="Gene3D" id="1.10.10.10">
    <property type="entry name" value="Winged helix-like DNA-binding domain superfamily/Winged helix DNA-binding domain"/>
    <property type="match status" value="1"/>
</dbReference>
<keyword evidence="7" id="KW-0472">Membrane</keyword>
<comment type="subcellular location">
    <subcellularLocation>
        <location evidence="6 7">Peroxisome membrane</location>
    </subcellularLocation>
</comment>
<evidence type="ECO:0000256" key="4">
    <source>
        <dbReference type="ARBA" id="ARBA00029502"/>
    </source>
</evidence>
<dbReference type="EMBL" id="MU006094">
    <property type="protein sequence ID" value="KAF2839715.1"/>
    <property type="molecule type" value="Genomic_DNA"/>
</dbReference>
<evidence type="ECO:0000256" key="8">
    <source>
        <dbReference type="SAM" id="MobiDB-lite"/>
    </source>
</evidence>
<dbReference type="GO" id="GO:0005778">
    <property type="term" value="C:peroxisomal membrane"/>
    <property type="evidence" value="ECO:0007669"/>
    <property type="project" value="UniProtKB-SubCell"/>
</dbReference>
<keyword evidence="7" id="KW-0653">Protein transport</keyword>
<dbReference type="OrthoDB" id="441517at2759"/>
<dbReference type="PANTHER" id="PTHR23058">
    <property type="entry name" value="PEROXISOMAL MEMBRANE PROTEIN PEX14"/>
    <property type="match status" value="1"/>
</dbReference>
<evidence type="ECO:0000256" key="5">
    <source>
        <dbReference type="ARBA" id="ARBA00029691"/>
    </source>
</evidence>
<evidence type="ECO:0000256" key="6">
    <source>
        <dbReference type="ARBA" id="ARBA00046271"/>
    </source>
</evidence>
<accession>A0A9P4VRT4</accession>
<keyword evidence="11" id="KW-1185">Reference proteome</keyword>
<feature type="region of interest" description="Disordered" evidence="8">
    <location>
        <begin position="88"/>
        <end position="123"/>
    </location>
</feature>
<feature type="compositionally biased region" description="Polar residues" evidence="8">
    <location>
        <begin position="248"/>
        <end position="259"/>
    </location>
</feature>
<feature type="compositionally biased region" description="Low complexity" evidence="8">
    <location>
        <begin position="260"/>
        <end position="270"/>
    </location>
</feature>
<dbReference type="InterPro" id="IPR025655">
    <property type="entry name" value="PEX14"/>
</dbReference>
<evidence type="ECO:0000313" key="11">
    <source>
        <dbReference type="Proteomes" id="UP000799429"/>
    </source>
</evidence>
<feature type="compositionally biased region" description="Low complexity" evidence="8">
    <location>
        <begin position="40"/>
        <end position="53"/>
    </location>
</feature>
<dbReference type="InterPro" id="IPR036388">
    <property type="entry name" value="WH-like_DNA-bd_sf"/>
</dbReference>
<keyword evidence="2" id="KW-0811">Translocation</keyword>
<dbReference type="GO" id="GO:0005102">
    <property type="term" value="F:signaling receptor binding"/>
    <property type="evidence" value="ECO:0007669"/>
    <property type="project" value="TreeGrafter"/>
</dbReference>
<feature type="region of interest" description="Disordered" evidence="8">
    <location>
        <begin position="242"/>
        <end position="273"/>
    </location>
</feature>
<sequence length="373" mass="40624">MSDLKKNAIPSWQRSTPIATASPENKQNPTTDSVSDGEVSTKTNSSSLESSSLVETALKFLEDPSIRNEPRAKKVEFLKTKGLSDTEIEKLPIPSSQADSTPDSAQTVPSLPSEDVKSKKLSIPTPRDIPPIVTYPEFLTQSTKPPPLITLNRLANIVYATSALTLGIYGLSKFVAKPMSESLTDARQDFAAHILSQLSELNRKLEKTASVVPPIHTSGSQLLEPTEVDDEVESVTSDPTELFHRDFGTQTSPSLSRRNSASTEPSSAEESASKMLNGHTNRMKIINSHLSELLDGTKGNKTSHESVVTQVNDLRSYLTEMSYSNIYYPSIYGNSTTSGKSDEMEKLKSEIRSVKGVLLSAKNFPSGGRFSGR</sequence>
<dbReference type="Proteomes" id="UP000799429">
    <property type="component" value="Unassembled WGS sequence"/>
</dbReference>
<feature type="compositionally biased region" description="Polar residues" evidence="8">
    <location>
        <begin position="10"/>
        <end position="34"/>
    </location>
</feature>
<dbReference type="Pfam" id="PF04695">
    <property type="entry name" value="Pex14_N"/>
    <property type="match status" value="1"/>
</dbReference>
<keyword evidence="3 7" id="KW-0576">Peroxisome</keyword>
<evidence type="ECO:0000256" key="3">
    <source>
        <dbReference type="ARBA" id="ARBA00023140"/>
    </source>
</evidence>